<protein>
    <submittedName>
        <fullName evidence="2">Uncharacterized protein</fullName>
    </submittedName>
</protein>
<organism evidence="2 3">
    <name type="scientific">Gibberella nygamai</name>
    <name type="common">Bean root rot disease fungus</name>
    <name type="synonym">Fusarium nygamai</name>
    <dbReference type="NCBI Taxonomy" id="42673"/>
    <lineage>
        <taxon>Eukaryota</taxon>
        <taxon>Fungi</taxon>
        <taxon>Dikarya</taxon>
        <taxon>Ascomycota</taxon>
        <taxon>Pezizomycotina</taxon>
        <taxon>Sordariomycetes</taxon>
        <taxon>Hypocreomycetidae</taxon>
        <taxon>Hypocreales</taxon>
        <taxon>Nectriaceae</taxon>
        <taxon>Fusarium</taxon>
        <taxon>Fusarium fujikuroi species complex</taxon>
    </lineage>
</organism>
<feature type="region of interest" description="Disordered" evidence="1">
    <location>
        <begin position="129"/>
        <end position="197"/>
    </location>
</feature>
<sequence length="339" mass="38066">MALLPTYWTCRDNTILDSLDKETVDSIYAEWENRESKLSTTEFDFDYELINTRTYRRALAQAQTRSKRQLPHRELDSPGREPNSGIIEPIEDLIDLSYEPSQQGASMSPHMPYMSYMDLTGLRVMPRTADEGADSSESLDSCQTAEPADTGESDLSPDSRDKELQDRAPRIRRWPQTTTKDAVTRVKQDKSQQGAALKGCTPVTTDTFRTKATKSLTALIVDYFEGRKGESLHIGGRPTVVVCSTSKREVVDIKDHPEVKEASRVDRTTNIASDELLDDSPMGSSQSPNISNLQQSLADLEAKHGHGRRRQASPRGSDDNTRPRRTIIARRPRPKVKQS</sequence>
<evidence type="ECO:0000313" key="3">
    <source>
        <dbReference type="Proteomes" id="UP000236664"/>
    </source>
</evidence>
<feature type="region of interest" description="Disordered" evidence="1">
    <location>
        <begin position="261"/>
        <end position="339"/>
    </location>
</feature>
<dbReference type="AlphaFoldDB" id="A0A2K0UTK3"/>
<feature type="compositionally biased region" description="Basic and acidic residues" evidence="1">
    <location>
        <begin position="157"/>
        <end position="169"/>
    </location>
</feature>
<feature type="compositionally biased region" description="Polar residues" evidence="1">
    <location>
        <begin position="135"/>
        <end position="144"/>
    </location>
</feature>
<evidence type="ECO:0000313" key="2">
    <source>
        <dbReference type="EMBL" id="PNP61096.1"/>
    </source>
</evidence>
<proteinExistence type="predicted"/>
<dbReference type="Proteomes" id="UP000236664">
    <property type="component" value="Unassembled WGS sequence"/>
</dbReference>
<name>A0A2K0UTK3_GIBNY</name>
<keyword evidence="3" id="KW-1185">Reference proteome</keyword>
<dbReference type="OrthoDB" id="5365701at2759"/>
<dbReference type="EMBL" id="MTQA01000317">
    <property type="protein sequence ID" value="PNP61096.1"/>
    <property type="molecule type" value="Genomic_DNA"/>
</dbReference>
<comment type="caution">
    <text evidence="2">The sequence shown here is derived from an EMBL/GenBank/DDBJ whole genome shotgun (WGS) entry which is preliminary data.</text>
</comment>
<feature type="compositionally biased region" description="Basic residues" evidence="1">
    <location>
        <begin position="323"/>
        <end position="339"/>
    </location>
</feature>
<accession>A0A2K0UTK3</accession>
<gene>
    <name evidence="2" type="ORF">FNYG_14184</name>
</gene>
<feature type="compositionally biased region" description="Polar residues" evidence="1">
    <location>
        <begin position="282"/>
        <end position="297"/>
    </location>
</feature>
<reference evidence="2 3" key="1">
    <citation type="submission" date="2017-06" db="EMBL/GenBank/DDBJ databases">
        <title>Genome of Fusarium nygamai isolate CS10214.</title>
        <authorList>
            <person name="Gardiner D.M."/>
            <person name="Obanor F."/>
            <person name="Kazan K."/>
        </authorList>
    </citation>
    <scope>NUCLEOTIDE SEQUENCE [LARGE SCALE GENOMIC DNA]</scope>
    <source>
        <strain evidence="2 3">CS10214</strain>
    </source>
</reference>
<evidence type="ECO:0000256" key="1">
    <source>
        <dbReference type="SAM" id="MobiDB-lite"/>
    </source>
</evidence>
<feature type="region of interest" description="Disordered" evidence="1">
    <location>
        <begin position="62"/>
        <end position="86"/>
    </location>
</feature>